<accession>A0A2T5J0S8</accession>
<dbReference type="Proteomes" id="UP000244223">
    <property type="component" value="Unassembled WGS sequence"/>
</dbReference>
<name>A0A2T5J0S8_9GAMM</name>
<keyword evidence="2" id="KW-1185">Reference proteome</keyword>
<evidence type="ECO:0000313" key="1">
    <source>
        <dbReference type="EMBL" id="PTQ90002.1"/>
    </source>
</evidence>
<organism evidence="1 2">
    <name type="scientific">Agitococcus lubricus</name>
    <dbReference type="NCBI Taxonomy" id="1077255"/>
    <lineage>
        <taxon>Bacteria</taxon>
        <taxon>Pseudomonadati</taxon>
        <taxon>Pseudomonadota</taxon>
        <taxon>Gammaproteobacteria</taxon>
        <taxon>Moraxellales</taxon>
        <taxon>Moraxellaceae</taxon>
        <taxon>Agitococcus</taxon>
    </lineage>
</organism>
<comment type="caution">
    <text evidence="1">The sequence shown here is derived from an EMBL/GenBank/DDBJ whole genome shotgun (WGS) entry which is preliminary data.</text>
</comment>
<dbReference type="AlphaFoldDB" id="A0A2T5J0S8"/>
<gene>
    <name evidence="1" type="ORF">C8N29_10440</name>
</gene>
<dbReference type="RefSeq" id="WP_107865008.1">
    <property type="nucleotide sequence ID" value="NZ_QAON01000004.1"/>
</dbReference>
<evidence type="ECO:0000313" key="2">
    <source>
        <dbReference type="Proteomes" id="UP000244223"/>
    </source>
</evidence>
<reference evidence="1 2" key="1">
    <citation type="submission" date="2018-04" db="EMBL/GenBank/DDBJ databases">
        <title>Genomic Encyclopedia of Archaeal and Bacterial Type Strains, Phase II (KMG-II): from individual species to whole genera.</title>
        <authorList>
            <person name="Goeker M."/>
        </authorList>
    </citation>
    <scope>NUCLEOTIDE SEQUENCE [LARGE SCALE GENOMIC DNA]</scope>
    <source>
        <strain evidence="1 2">DSM 5822</strain>
    </source>
</reference>
<protein>
    <submittedName>
        <fullName evidence="1">Uncharacterized protein</fullName>
    </submittedName>
</protein>
<sequence length="319" mass="34218">MSKFKPFNLVASLWCVLGLQLTGCGGGGTTPDVAGVSTGGTGGNISPNLGGGGSLDTTLLLDASQTIGTGVNSATQPPLFGQDQLLTVQPLRIQQSDAKVSILTNDVPPITQYQFNTNLKAEGVLPTVDGAILWFSTPKQTGYQLFSFDAGGSPLLSKNYGLNGKVLAANVQTITSRSYFLNLFLYNEKDAEKISQFIRVKIIDGDITTTNQVNNITHVLVAANMHDNTMLWIDADNQQKQSLNVMQCTTDKLDCQRYPVLSIKGAVLTDNTSPRSAQTTLSVVGNQFFVYSQLDGQKWLSKYAISGANVVLVEQKAVE</sequence>
<proteinExistence type="predicted"/>
<dbReference type="EMBL" id="QAON01000004">
    <property type="protein sequence ID" value="PTQ90002.1"/>
    <property type="molecule type" value="Genomic_DNA"/>
</dbReference>